<evidence type="ECO:0000313" key="2">
    <source>
        <dbReference type="Proteomes" id="UP001220377"/>
    </source>
</evidence>
<sequence>MSNETNAGEFTQAQIKDIRQLDEMTSYWDTLNRRIVAAMAEAEHDRD</sequence>
<evidence type="ECO:0000313" key="1">
    <source>
        <dbReference type="EMBL" id="WDF81857.1"/>
    </source>
</evidence>
<protein>
    <submittedName>
        <fullName evidence="1">Uncharacterized protein</fullName>
    </submittedName>
</protein>
<dbReference type="EMBL" id="CP117884">
    <property type="protein sequence ID" value="WDF81857.1"/>
    <property type="molecule type" value="Genomic_DNA"/>
</dbReference>
<dbReference type="RefSeq" id="WP_274258902.1">
    <property type="nucleotide sequence ID" value="NZ_CP117884.1"/>
</dbReference>
<keyword evidence="2" id="KW-1185">Reference proteome</keyword>
<gene>
    <name evidence="1" type="ORF">PQ472_07945</name>
</gene>
<dbReference type="Proteomes" id="UP001220377">
    <property type="component" value="Chromosome"/>
</dbReference>
<proteinExistence type="predicted"/>
<organism evidence="1 2">
    <name type="scientific">Lacticaseibacillus pabuli</name>
    <dbReference type="NCBI Taxonomy" id="3025672"/>
    <lineage>
        <taxon>Bacteria</taxon>
        <taxon>Bacillati</taxon>
        <taxon>Bacillota</taxon>
        <taxon>Bacilli</taxon>
        <taxon>Lactobacillales</taxon>
        <taxon>Lactobacillaceae</taxon>
        <taxon>Lacticaseibacillus</taxon>
    </lineage>
</organism>
<accession>A0ABY7WNS5</accession>
<reference evidence="1 2" key="1">
    <citation type="submission" date="2023-02" db="EMBL/GenBank/DDBJ databases">
        <title>Genome sequence of Lacticaseibacillus sp. KACC 23028.</title>
        <authorList>
            <person name="Kim S."/>
            <person name="Heo J."/>
            <person name="Kwon S.-W."/>
        </authorList>
    </citation>
    <scope>NUCLEOTIDE SEQUENCE [LARGE SCALE GENOMIC DNA]</scope>
    <source>
        <strain evidence="1 2">KACC 23028</strain>
    </source>
</reference>
<name>A0ABY7WNS5_9LACO</name>